<feature type="chain" id="PRO_5044836337" description="Interleukin-7" evidence="1">
    <location>
        <begin position="24"/>
        <end position="165"/>
    </location>
</feature>
<protein>
    <recommendedName>
        <fullName evidence="4">Interleukin-7</fullName>
    </recommendedName>
</protein>
<proteinExistence type="predicted"/>
<gene>
    <name evidence="2" type="ORF">UPYG_G00015240</name>
</gene>
<sequence length="165" mass="18937">MCVNGPVLRTVVVFLLLGVSCSCNYCRRRCNYNEILESYRELIFVELQNLNLTGTFDTSKERDCCPSGKAPDILRSIHGLAHQFLCQRHGTGRKQLEGMEKPVVMMQDLISENCNSTVQVRRQKTAASCATSQRCKKKRKKMRLIRALINCWQKLQSICSFEQNE</sequence>
<reference evidence="2 3" key="1">
    <citation type="submission" date="2024-06" db="EMBL/GenBank/DDBJ databases">
        <authorList>
            <person name="Pan Q."/>
            <person name="Wen M."/>
            <person name="Jouanno E."/>
            <person name="Zahm M."/>
            <person name="Klopp C."/>
            <person name="Cabau C."/>
            <person name="Louis A."/>
            <person name="Berthelot C."/>
            <person name="Parey E."/>
            <person name="Roest Crollius H."/>
            <person name="Montfort J."/>
            <person name="Robinson-Rechavi M."/>
            <person name="Bouchez O."/>
            <person name="Lampietro C."/>
            <person name="Lopez Roques C."/>
            <person name="Donnadieu C."/>
            <person name="Postlethwait J."/>
            <person name="Bobe J."/>
            <person name="Verreycken H."/>
            <person name="Guiguen Y."/>
        </authorList>
    </citation>
    <scope>NUCLEOTIDE SEQUENCE [LARGE SCALE GENOMIC DNA]</scope>
    <source>
        <strain evidence="2">Up_M1</strain>
        <tissue evidence="2">Testis</tissue>
    </source>
</reference>
<organism evidence="2 3">
    <name type="scientific">Umbra pygmaea</name>
    <name type="common">Eastern mudminnow</name>
    <dbReference type="NCBI Taxonomy" id="75934"/>
    <lineage>
        <taxon>Eukaryota</taxon>
        <taxon>Metazoa</taxon>
        <taxon>Chordata</taxon>
        <taxon>Craniata</taxon>
        <taxon>Vertebrata</taxon>
        <taxon>Euteleostomi</taxon>
        <taxon>Actinopterygii</taxon>
        <taxon>Neopterygii</taxon>
        <taxon>Teleostei</taxon>
        <taxon>Protacanthopterygii</taxon>
        <taxon>Esociformes</taxon>
        <taxon>Umbridae</taxon>
        <taxon>Umbra</taxon>
    </lineage>
</organism>
<name>A0ABD0XJJ0_UMBPY</name>
<dbReference type="Proteomes" id="UP001557470">
    <property type="component" value="Unassembled WGS sequence"/>
</dbReference>
<dbReference type="EMBL" id="JAGEUA010000001">
    <property type="protein sequence ID" value="KAL1021588.1"/>
    <property type="molecule type" value="Genomic_DNA"/>
</dbReference>
<evidence type="ECO:0000256" key="1">
    <source>
        <dbReference type="SAM" id="SignalP"/>
    </source>
</evidence>
<evidence type="ECO:0000313" key="2">
    <source>
        <dbReference type="EMBL" id="KAL1021588.1"/>
    </source>
</evidence>
<feature type="signal peptide" evidence="1">
    <location>
        <begin position="1"/>
        <end position="23"/>
    </location>
</feature>
<keyword evidence="3" id="KW-1185">Reference proteome</keyword>
<accession>A0ABD0XJJ0</accession>
<keyword evidence="1" id="KW-0732">Signal</keyword>
<evidence type="ECO:0000313" key="3">
    <source>
        <dbReference type="Proteomes" id="UP001557470"/>
    </source>
</evidence>
<dbReference type="AlphaFoldDB" id="A0ABD0XJJ0"/>
<comment type="caution">
    <text evidence="2">The sequence shown here is derived from an EMBL/GenBank/DDBJ whole genome shotgun (WGS) entry which is preliminary data.</text>
</comment>
<evidence type="ECO:0008006" key="4">
    <source>
        <dbReference type="Google" id="ProtNLM"/>
    </source>
</evidence>